<dbReference type="AlphaFoldDB" id="A0A6H1ZYJ9"/>
<dbReference type="EMBL" id="MT144344">
    <property type="protein sequence ID" value="QJA52491.1"/>
    <property type="molecule type" value="Genomic_DNA"/>
</dbReference>
<evidence type="ECO:0008006" key="2">
    <source>
        <dbReference type="Google" id="ProtNLM"/>
    </source>
</evidence>
<organism evidence="1">
    <name type="scientific">viral metagenome</name>
    <dbReference type="NCBI Taxonomy" id="1070528"/>
    <lineage>
        <taxon>unclassified sequences</taxon>
        <taxon>metagenomes</taxon>
        <taxon>organismal metagenomes</taxon>
    </lineage>
</organism>
<reference evidence="1" key="1">
    <citation type="submission" date="2020-03" db="EMBL/GenBank/DDBJ databases">
        <title>The deep terrestrial virosphere.</title>
        <authorList>
            <person name="Holmfeldt K."/>
            <person name="Nilsson E."/>
            <person name="Simone D."/>
            <person name="Lopez-Fernandez M."/>
            <person name="Wu X."/>
            <person name="de Brujin I."/>
            <person name="Lundin D."/>
            <person name="Andersson A."/>
            <person name="Bertilsson S."/>
            <person name="Dopson M."/>
        </authorList>
    </citation>
    <scope>NUCLEOTIDE SEQUENCE</scope>
    <source>
        <strain evidence="1">TM448A02752</strain>
    </source>
</reference>
<proteinExistence type="predicted"/>
<protein>
    <recommendedName>
        <fullName evidence="2">DUF1918 domain-containing protein</fullName>
    </recommendedName>
</protein>
<name>A0A6H1ZYJ9_9ZZZZ</name>
<sequence>MISNTELKVGDKVKYIGASCPKYKDYVGSIIEVKEPGRKFPYMVCFENGSWYPVLRPEIERVHKTGEQLMFSFMK</sequence>
<gene>
    <name evidence="1" type="ORF">TM448A02752_0008</name>
</gene>
<accession>A0A6H1ZYJ9</accession>
<evidence type="ECO:0000313" key="1">
    <source>
        <dbReference type="EMBL" id="QJA52491.1"/>
    </source>
</evidence>